<dbReference type="PANTHER" id="PTHR43943">
    <property type="entry name" value="DEHYDROGENASE/REDUCTASE (SDR FAMILY) MEMBER 4"/>
    <property type="match status" value="1"/>
</dbReference>
<dbReference type="Proteomes" id="UP000661435">
    <property type="component" value="Unassembled WGS sequence"/>
</dbReference>
<name>A0A8J6J204_9FIRM</name>
<keyword evidence="4" id="KW-1185">Reference proteome</keyword>
<dbReference type="InterPro" id="IPR036291">
    <property type="entry name" value="NAD(P)-bd_dom_sf"/>
</dbReference>
<evidence type="ECO:0000313" key="4">
    <source>
        <dbReference type="Proteomes" id="UP000661435"/>
    </source>
</evidence>
<dbReference type="PANTHER" id="PTHR43943:SF17">
    <property type="entry name" value="3-PHENYLPROPIONATE-DIHYDRODIOL_CINNAMIC ACID-DIHYDRODIOL DEHYDROGENASE"/>
    <property type="match status" value="1"/>
</dbReference>
<protein>
    <submittedName>
        <fullName evidence="3">SDR family oxidoreductase</fullName>
    </submittedName>
</protein>
<dbReference type="Pfam" id="PF13561">
    <property type="entry name" value="adh_short_C2"/>
    <property type="match status" value="1"/>
</dbReference>
<comment type="caution">
    <text evidence="3">The sequence shown here is derived from an EMBL/GenBank/DDBJ whole genome shotgun (WGS) entry which is preliminary data.</text>
</comment>
<dbReference type="EMBL" id="JACOPP010000001">
    <property type="protein sequence ID" value="MBC5732373.1"/>
    <property type="molecule type" value="Genomic_DNA"/>
</dbReference>
<dbReference type="InterPro" id="IPR002347">
    <property type="entry name" value="SDR_fam"/>
</dbReference>
<accession>A0A8J6J204</accession>
<dbReference type="SUPFAM" id="SSF51735">
    <property type="entry name" value="NAD(P)-binding Rossmann-fold domains"/>
    <property type="match status" value="1"/>
</dbReference>
<evidence type="ECO:0000256" key="2">
    <source>
        <dbReference type="ARBA" id="ARBA00023002"/>
    </source>
</evidence>
<gene>
    <name evidence="3" type="ORF">H8S57_01355</name>
</gene>
<dbReference type="RefSeq" id="WP_186906272.1">
    <property type="nucleotide sequence ID" value="NZ_JACOPP010000001.1"/>
</dbReference>
<dbReference type="Gene3D" id="3.40.50.720">
    <property type="entry name" value="NAD(P)-binding Rossmann-like Domain"/>
    <property type="match status" value="1"/>
</dbReference>
<comment type="similarity">
    <text evidence="1">Belongs to the short-chain dehydrogenases/reductases (SDR) family.</text>
</comment>
<sequence length="222" mass="23004">MNADFHGKTAVVAGGDPAGQAVALALAREGADVFVCGEHLGELETLAWKEALSIHTEKLPLTDDDALTAFVAAAGERMGAIHVMVCNGRSAPVRKPLTEVKPEEWSCAFAETLRTDWKAVLAALPYLERAQDPAVVLLTDSALHRPGPLEGVAAVCAAGVESMTKTLASELASRRIRVNAAALGGGVSDLAGAVLFLASQAASYCTGTLLEAGNTDVREVEA</sequence>
<dbReference type="CDD" id="cd05233">
    <property type="entry name" value="SDR_c"/>
    <property type="match status" value="1"/>
</dbReference>
<dbReference type="AlphaFoldDB" id="A0A8J6J204"/>
<keyword evidence="2" id="KW-0560">Oxidoreductase</keyword>
<proteinExistence type="inferred from homology"/>
<dbReference type="GO" id="GO:0016491">
    <property type="term" value="F:oxidoreductase activity"/>
    <property type="evidence" value="ECO:0007669"/>
    <property type="project" value="UniProtKB-KW"/>
</dbReference>
<dbReference type="PRINTS" id="PR00081">
    <property type="entry name" value="GDHRDH"/>
</dbReference>
<organism evidence="3 4">
    <name type="scientific">Lawsonibacter hominis</name>
    <dbReference type="NCBI Taxonomy" id="2763053"/>
    <lineage>
        <taxon>Bacteria</taxon>
        <taxon>Bacillati</taxon>
        <taxon>Bacillota</taxon>
        <taxon>Clostridia</taxon>
        <taxon>Eubacteriales</taxon>
        <taxon>Oscillospiraceae</taxon>
        <taxon>Lawsonibacter</taxon>
    </lineage>
</organism>
<reference evidence="3" key="1">
    <citation type="submission" date="2020-08" db="EMBL/GenBank/DDBJ databases">
        <title>Genome public.</title>
        <authorList>
            <person name="Liu C."/>
            <person name="Sun Q."/>
        </authorList>
    </citation>
    <scope>NUCLEOTIDE SEQUENCE</scope>
    <source>
        <strain evidence="3">NSJ-51</strain>
    </source>
</reference>
<evidence type="ECO:0000313" key="3">
    <source>
        <dbReference type="EMBL" id="MBC5732373.1"/>
    </source>
</evidence>
<evidence type="ECO:0000256" key="1">
    <source>
        <dbReference type="ARBA" id="ARBA00006484"/>
    </source>
</evidence>